<feature type="transmembrane region" description="Helical" evidence="7">
    <location>
        <begin position="158"/>
        <end position="182"/>
    </location>
</feature>
<feature type="transmembrane region" description="Helical" evidence="7">
    <location>
        <begin position="12"/>
        <end position="30"/>
    </location>
</feature>
<dbReference type="InterPro" id="IPR037185">
    <property type="entry name" value="EmrE-like"/>
</dbReference>
<reference evidence="9" key="1">
    <citation type="submission" date="2020-11" db="EMBL/GenBank/DDBJ databases">
        <title>Azospira restricta DSM 18626 genome sequence.</title>
        <authorList>
            <person name="Moe W.M."/>
        </authorList>
    </citation>
    <scope>NUCLEOTIDE SEQUENCE</scope>
    <source>
        <strain evidence="9">DSM 18626</strain>
    </source>
</reference>
<dbReference type="InterPro" id="IPR050638">
    <property type="entry name" value="AA-Vitamin_Transporters"/>
</dbReference>
<evidence type="ECO:0000256" key="6">
    <source>
        <dbReference type="SAM" id="MobiDB-lite"/>
    </source>
</evidence>
<evidence type="ECO:0000256" key="2">
    <source>
        <dbReference type="ARBA" id="ARBA00007362"/>
    </source>
</evidence>
<gene>
    <name evidence="9" type="ORF">IWH25_07575</name>
</gene>
<evidence type="ECO:0000313" key="9">
    <source>
        <dbReference type="EMBL" id="QRJ65183.1"/>
    </source>
</evidence>
<organism evidence="9 10">
    <name type="scientific">Azospira restricta</name>
    <dbReference type="NCBI Taxonomy" id="404405"/>
    <lineage>
        <taxon>Bacteria</taxon>
        <taxon>Pseudomonadati</taxon>
        <taxon>Pseudomonadota</taxon>
        <taxon>Betaproteobacteria</taxon>
        <taxon>Rhodocyclales</taxon>
        <taxon>Rhodocyclaceae</taxon>
        <taxon>Azospira</taxon>
    </lineage>
</organism>
<dbReference type="RefSeq" id="WP_203388707.1">
    <property type="nucleotide sequence ID" value="NZ_CP064781.1"/>
</dbReference>
<feature type="transmembrane region" description="Helical" evidence="7">
    <location>
        <begin position="131"/>
        <end position="151"/>
    </location>
</feature>
<dbReference type="EMBL" id="CP064781">
    <property type="protein sequence ID" value="QRJ65183.1"/>
    <property type="molecule type" value="Genomic_DNA"/>
</dbReference>
<sequence length="296" mass="30229">MKRILDLPAALPLLFVALSGSGFVGARLGLPHAEPFLFLGLRFALAAAILAGIAGLLGIGLFSASVFYSIARGVPPAVSALIIALHPILVALGAGPLLGERVSRRQWLGLLLGLAGVYLVLRGRLQIDPAYLNAALLSGLGLLGMSAGNLYQKARCPGMLALTGSTLQHALCALPMFAGAALFESGTADWNGEFVVALLWMAVPVSVGAVTLLGLLIQRGEVSRVASIFYLMPVSAAITAYLLFGQTIESAAFGGIALAAAGVLLAVLKPNAGRAGTGADGSAQPPQRSIIASERA</sequence>
<evidence type="ECO:0000259" key="8">
    <source>
        <dbReference type="Pfam" id="PF00892"/>
    </source>
</evidence>
<proteinExistence type="inferred from homology"/>
<keyword evidence="10" id="KW-1185">Reference proteome</keyword>
<feature type="transmembrane region" description="Helical" evidence="7">
    <location>
        <begin position="107"/>
        <end position="125"/>
    </location>
</feature>
<keyword evidence="3 7" id="KW-0812">Transmembrane</keyword>
<evidence type="ECO:0000256" key="5">
    <source>
        <dbReference type="ARBA" id="ARBA00023136"/>
    </source>
</evidence>
<dbReference type="AlphaFoldDB" id="A0A974SRI0"/>
<feature type="domain" description="EamA" evidence="8">
    <location>
        <begin position="13"/>
        <end position="121"/>
    </location>
</feature>
<evidence type="ECO:0000256" key="1">
    <source>
        <dbReference type="ARBA" id="ARBA00004141"/>
    </source>
</evidence>
<comment type="similarity">
    <text evidence="2">Belongs to the EamA transporter family.</text>
</comment>
<keyword evidence="4 7" id="KW-1133">Transmembrane helix</keyword>
<comment type="subcellular location">
    <subcellularLocation>
        <location evidence="1">Membrane</location>
        <topology evidence="1">Multi-pass membrane protein</topology>
    </subcellularLocation>
</comment>
<feature type="transmembrane region" description="Helical" evidence="7">
    <location>
        <begin position="77"/>
        <end position="95"/>
    </location>
</feature>
<accession>A0A974SRI0</accession>
<dbReference type="SUPFAM" id="SSF103481">
    <property type="entry name" value="Multidrug resistance efflux transporter EmrE"/>
    <property type="match status" value="2"/>
</dbReference>
<dbReference type="PANTHER" id="PTHR32322">
    <property type="entry name" value="INNER MEMBRANE TRANSPORTER"/>
    <property type="match status" value="1"/>
</dbReference>
<dbReference type="KEGG" id="ares:IWH25_07575"/>
<feature type="transmembrane region" description="Helical" evidence="7">
    <location>
        <begin position="228"/>
        <end position="244"/>
    </location>
</feature>
<keyword evidence="5 7" id="KW-0472">Membrane</keyword>
<evidence type="ECO:0000313" key="10">
    <source>
        <dbReference type="Proteomes" id="UP000663444"/>
    </source>
</evidence>
<feature type="region of interest" description="Disordered" evidence="6">
    <location>
        <begin position="274"/>
        <end position="296"/>
    </location>
</feature>
<feature type="domain" description="EamA" evidence="8">
    <location>
        <begin position="150"/>
        <end position="267"/>
    </location>
</feature>
<dbReference type="PANTHER" id="PTHR32322:SF2">
    <property type="entry name" value="EAMA DOMAIN-CONTAINING PROTEIN"/>
    <property type="match status" value="1"/>
</dbReference>
<evidence type="ECO:0000256" key="7">
    <source>
        <dbReference type="SAM" id="Phobius"/>
    </source>
</evidence>
<evidence type="ECO:0000256" key="4">
    <source>
        <dbReference type="ARBA" id="ARBA00022989"/>
    </source>
</evidence>
<feature type="transmembrane region" description="Helical" evidence="7">
    <location>
        <begin position="250"/>
        <end position="268"/>
    </location>
</feature>
<dbReference type="InterPro" id="IPR000620">
    <property type="entry name" value="EamA_dom"/>
</dbReference>
<feature type="transmembrane region" description="Helical" evidence="7">
    <location>
        <begin position="42"/>
        <end position="71"/>
    </location>
</feature>
<dbReference type="Proteomes" id="UP000663444">
    <property type="component" value="Chromosome"/>
</dbReference>
<dbReference type="GO" id="GO:0016020">
    <property type="term" value="C:membrane"/>
    <property type="evidence" value="ECO:0007669"/>
    <property type="project" value="UniProtKB-SubCell"/>
</dbReference>
<feature type="transmembrane region" description="Helical" evidence="7">
    <location>
        <begin position="194"/>
        <end position="216"/>
    </location>
</feature>
<evidence type="ECO:0000256" key="3">
    <source>
        <dbReference type="ARBA" id="ARBA00022692"/>
    </source>
</evidence>
<name>A0A974SRI0_9RHOO</name>
<protein>
    <submittedName>
        <fullName evidence="9">DMT family transporter</fullName>
    </submittedName>
</protein>
<dbReference type="Pfam" id="PF00892">
    <property type="entry name" value="EamA"/>
    <property type="match status" value="2"/>
</dbReference>